<dbReference type="RefSeq" id="WP_378080468.1">
    <property type="nucleotide sequence ID" value="NZ_JBHLZG010000018.1"/>
</dbReference>
<evidence type="ECO:0000313" key="3">
    <source>
        <dbReference type="Proteomes" id="UP000642829"/>
    </source>
</evidence>
<dbReference type="AlphaFoldDB" id="A0A8J3D9D3"/>
<comment type="caution">
    <text evidence="2">The sequence shown here is derived from an EMBL/GenBank/DDBJ whole genome shotgun (WGS) entry which is preliminary data.</text>
</comment>
<evidence type="ECO:0000256" key="1">
    <source>
        <dbReference type="SAM" id="Phobius"/>
    </source>
</evidence>
<reference evidence="2" key="2">
    <citation type="submission" date="2020-09" db="EMBL/GenBank/DDBJ databases">
        <authorList>
            <person name="Sun Q."/>
            <person name="Kim S."/>
        </authorList>
    </citation>
    <scope>NUCLEOTIDE SEQUENCE</scope>
    <source>
        <strain evidence="2">KCTC 12870</strain>
    </source>
</reference>
<protein>
    <submittedName>
        <fullName evidence="2">Uncharacterized protein</fullName>
    </submittedName>
</protein>
<accession>A0A8J3D9D3</accession>
<sequence length="448" mass="51047">MPYQSSITNYENRVSFQSDVYEFLASLELLIDEQKSMGMESSGALIQHFEELKDEVTAMRIDGGQGRKMSETQFEALNFQLYSLSRSLDDLLSQSQSDREANGKLTPSLMHINADLARLQALLAAMTQRSVEEPTIKMFDLKITLSDFLGVIVLIVTFVGVFVTGVGAVIALNQWFRSLKFKEMINERVSVAVTEVHISAYTITLESLEYSKAYGAGTRAIIWAHQGWNLNPELLLMPGREHQYLLPRHLGDASNIIACRRAVELCAESLNRWEEISCIANLISNSKGSGLGDVTDQEKMSDVVKNELKEKINDFEKTARESYKAILNNYLFYCSIFPSENKDFPDVKCRTVPILDDLTKLEVFVREKPTFQRIITLARYSIRFSEKEFGSTQHSYEWDRLKALASEMISMAHSNCPRVNHQNVRWQINVALIQGLRSEYTKKFGQRI</sequence>
<keyword evidence="1" id="KW-1133">Transmembrane helix</keyword>
<reference evidence="2" key="1">
    <citation type="journal article" date="2014" name="Int. J. Syst. Evol. Microbiol.">
        <title>Complete genome sequence of Corynebacterium casei LMG S-19264T (=DSM 44701T), isolated from a smear-ripened cheese.</title>
        <authorList>
            <consortium name="US DOE Joint Genome Institute (JGI-PGF)"/>
            <person name="Walter F."/>
            <person name="Albersmeier A."/>
            <person name="Kalinowski J."/>
            <person name="Ruckert C."/>
        </authorList>
    </citation>
    <scope>NUCLEOTIDE SEQUENCE</scope>
    <source>
        <strain evidence="2">KCTC 12870</strain>
    </source>
</reference>
<organism evidence="2 3">
    <name type="scientific">Cerasicoccus arenae</name>
    <dbReference type="NCBI Taxonomy" id="424488"/>
    <lineage>
        <taxon>Bacteria</taxon>
        <taxon>Pseudomonadati</taxon>
        <taxon>Verrucomicrobiota</taxon>
        <taxon>Opitutia</taxon>
        <taxon>Puniceicoccales</taxon>
        <taxon>Cerasicoccaceae</taxon>
        <taxon>Cerasicoccus</taxon>
    </lineage>
</organism>
<dbReference type="EMBL" id="BMXG01000006">
    <property type="protein sequence ID" value="GHB98210.1"/>
    <property type="molecule type" value="Genomic_DNA"/>
</dbReference>
<gene>
    <name evidence="2" type="ORF">GCM10007047_12790</name>
</gene>
<feature type="transmembrane region" description="Helical" evidence="1">
    <location>
        <begin position="148"/>
        <end position="172"/>
    </location>
</feature>
<keyword evidence="1" id="KW-0812">Transmembrane</keyword>
<evidence type="ECO:0000313" key="2">
    <source>
        <dbReference type="EMBL" id="GHB98210.1"/>
    </source>
</evidence>
<proteinExistence type="predicted"/>
<keyword evidence="3" id="KW-1185">Reference proteome</keyword>
<keyword evidence="1" id="KW-0472">Membrane</keyword>
<name>A0A8J3D9D3_9BACT</name>
<dbReference type="Proteomes" id="UP000642829">
    <property type="component" value="Unassembled WGS sequence"/>
</dbReference>